<organism evidence="2 3">
    <name type="scientific">Cinclus mexicanus</name>
    <name type="common">American dipper</name>
    <dbReference type="NCBI Taxonomy" id="161649"/>
    <lineage>
        <taxon>Eukaryota</taxon>
        <taxon>Metazoa</taxon>
        <taxon>Chordata</taxon>
        <taxon>Craniata</taxon>
        <taxon>Vertebrata</taxon>
        <taxon>Euteleostomi</taxon>
        <taxon>Archelosauria</taxon>
        <taxon>Archosauria</taxon>
        <taxon>Dinosauria</taxon>
        <taxon>Saurischia</taxon>
        <taxon>Theropoda</taxon>
        <taxon>Coelurosauria</taxon>
        <taxon>Aves</taxon>
        <taxon>Neognathae</taxon>
        <taxon>Neoaves</taxon>
        <taxon>Telluraves</taxon>
        <taxon>Australaves</taxon>
        <taxon>Passeriformes</taxon>
        <taxon>Cinclidae</taxon>
        <taxon>Cinclus</taxon>
    </lineage>
</organism>
<keyword evidence="3" id="KW-1185">Reference proteome</keyword>
<feature type="non-terminal residue" evidence="2">
    <location>
        <position position="1"/>
    </location>
</feature>
<reference evidence="2 3" key="1">
    <citation type="submission" date="2019-09" db="EMBL/GenBank/DDBJ databases">
        <title>Bird 10,000 Genomes (B10K) Project - Family phase.</title>
        <authorList>
            <person name="Zhang G."/>
        </authorList>
    </citation>
    <scope>NUCLEOTIDE SEQUENCE [LARGE SCALE GENOMIC DNA]</scope>
    <source>
        <strain evidence="2">B10K-DU-001-77</strain>
        <tissue evidence="2">Muscle</tissue>
    </source>
</reference>
<feature type="region of interest" description="Disordered" evidence="1">
    <location>
        <begin position="1"/>
        <end position="20"/>
    </location>
</feature>
<evidence type="ECO:0000256" key="1">
    <source>
        <dbReference type="SAM" id="MobiDB-lite"/>
    </source>
</evidence>
<evidence type="ECO:0000313" key="3">
    <source>
        <dbReference type="Proteomes" id="UP000590623"/>
    </source>
</evidence>
<evidence type="ECO:0000313" key="2">
    <source>
        <dbReference type="EMBL" id="NXR27356.1"/>
    </source>
</evidence>
<accession>A0A7L2JY07</accession>
<comment type="caution">
    <text evidence="2">The sequence shown here is derived from an EMBL/GenBank/DDBJ whole genome shotgun (WGS) entry which is preliminary data.</text>
</comment>
<dbReference type="PANTHER" id="PTHR28348">
    <property type="entry name" value="UPF0193 PROTEIN EVG1"/>
    <property type="match status" value="1"/>
</dbReference>
<dbReference type="AlphaFoldDB" id="A0A7L2JY07"/>
<feature type="region of interest" description="Disordered" evidence="1">
    <location>
        <begin position="149"/>
        <end position="170"/>
    </location>
</feature>
<dbReference type="Pfam" id="PF05250">
    <property type="entry name" value="UPF0193"/>
    <property type="match status" value="1"/>
</dbReference>
<dbReference type="Proteomes" id="UP000590623">
    <property type="component" value="Unassembled WGS sequence"/>
</dbReference>
<proteinExistence type="predicted"/>
<name>A0A7L2JY07_CINMU</name>
<feature type="non-terminal residue" evidence="2">
    <location>
        <position position="170"/>
    </location>
</feature>
<dbReference type="InterPro" id="IPR007914">
    <property type="entry name" value="UPF0193"/>
</dbReference>
<dbReference type="EMBL" id="VWYM01022745">
    <property type="protein sequence ID" value="NXR27356.1"/>
    <property type="molecule type" value="Genomic_DNA"/>
</dbReference>
<protein>
    <submittedName>
        <fullName evidence="2">EVG1 protein</fullName>
    </submittedName>
</protein>
<dbReference type="PANTHER" id="PTHR28348:SF1">
    <property type="entry name" value="UPF0193 PROTEIN EVG1"/>
    <property type="match status" value="1"/>
</dbReference>
<sequence length="170" mass="19672">GDALPLQRFPPSSKQPVPVSYPAACQPLRLPPRPILRPAKVCQTGDAYTREKFKPQPTRDLEKEKRRLQNILATGKDEVEDEAVQVFVRKKEEEIAEPDRFEELINEIQERREFLAEMEALGQVKKYQGIILTEISQKLHEMETIDKKRSEEMRNMTKAFPVGNKSNLQD</sequence>
<dbReference type="OrthoDB" id="189770at2759"/>
<gene>
    <name evidence="2" type="ORF">CINMEX_R13626</name>
</gene>